<name>A0A1N6QBX4_9FLAO</name>
<reference evidence="2" key="1">
    <citation type="submission" date="2017-01" db="EMBL/GenBank/DDBJ databases">
        <authorList>
            <person name="Varghese N."/>
            <person name="Submissions S."/>
        </authorList>
    </citation>
    <scope>NUCLEOTIDE SEQUENCE [LARGE SCALE GENOMIC DNA]</scope>
    <source>
        <strain evidence="2">DSM 15366</strain>
    </source>
</reference>
<evidence type="ECO:0000313" key="2">
    <source>
        <dbReference type="Proteomes" id="UP000186953"/>
    </source>
</evidence>
<protein>
    <recommendedName>
        <fullName evidence="3">HD domain-containing protein</fullName>
    </recommendedName>
</protein>
<dbReference type="CDD" id="cd00077">
    <property type="entry name" value="HDc"/>
    <property type="match status" value="1"/>
</dbReference>
<gene>
    <name evidence="1" type="ORF">SAMN05421797_101833</name>
</gene>
<dbReference type="Proteomes" id="UP000186953">
    <property type="component" value="Unassembled WGS sequence"/>
</dbReference>
<dbReference type="SUPFAM" id="SSF109604">
    <property type="entry name" value="HD-domain/PDEase-like"/>
    <property type="match status" value="1"/>
</dbReference>
<proteinExistence type="predicted"/>
<dbReference type="STRING" id="228959.SAMN05421797_101833"/>
<accession>A0A1N6QBX4</accession>
<dbReference type="Gene3D" id="1.10.3210.10">
    <property type="entry name" value="Hypothetical protein af1432"/>
    <property type="match status" value="1"/>
</dbReference>
<dbReference type="InterPro" id="IPR003607">
    <property type="entry name" value="HD/PDEase_dom"/>
</dbReference>
<evidence type="ECO:0000313" key="1">
    <source>
        <dbReference type="EMBL" id="SIQ14100.1"/>
    </source>
</evidence>
<sequence>MKPLIKIAKEHCTNILKLSRCKWLPFHNVRHTLEVFENVKKIATYEGLSFEEQEPLLIASLFQDTGIAKLYMGHEYIGAANALEFLKMHHYPIEKIEVVIKCILATQIPQKPKSMAEKIMCDADLAYLAGPNAYEKSLALQKEWGLFLGSRQMDEEWKLQHLNFFENHYFFSRYGKSVLEANRIIDITPLEKSAI</sequence>
<keyword evidence="2" id="KW-1185">Reference proteome</keyword>
<dbReference type="AlphaFoldDB" id="A0A1N6QBX4"/>
<dbReference type="EMBL" id="FTMA01000001">
    <property type="protein sequence ID" value="SIQ14100.1"/>
    <property type="molecule type" value="Genomic_DNA"/>
</dbReference>
<evidence type="ECO:0008006" key="3">
    <source>
        <dbReference type="Google" id="ProtNLM"/>
    </source>
</evidence>
<organism evidence="1 2">
    <name type="scientific">Maribacter ulvicola</name>
    <dbReference type="NCBI Taxonomy" id="228959"/>
    <lineage>
        <taxon>Bacteria</taxon>
        <taxon>Pseudomonadati</taxon>
        <taxon>Bacteroidota</taxon>
        <taxon>Flavobacteriia</taxon>
        <taxon>Flavobacteriales</taxon>
        <taxon>Flavobacteriaceae</taxon>
        <taxon>Maribacter</taxon>
    </lineage>
</organism>